<dbReference type="PANTHER" id="PTHR42820">
    <property type="entry name" value="SHORT-CHAIN DEHYDROGENASE REDUCTASE"/>
    <property type="match status" value="1"/>
</dbReference>
<sequence>MRGLAKKRTLITGGASGIGKATVLRFLEEGAQVIVIDRDEEAGEQLKQ</sequence>
<dbReference type="Pfam" id="PF00106">
    <property type="entry name" value="adh_short"/>
    <property type="match status" value="1"/>
</dbReference>
<protein>
    <recommendedName>
        <fullName evidence="2">Short-chain dehydrogenase/reductase SDR</fullName>
    </recommendedName>
</protein>
<feature type="non-terminal residue" evidence="1">
    <location>
        <position position="48"/>
    </location>
</feature>
<accession>X1CZ79</accession>
<dbReference type="PANTHER" id="PTHR42820:SF1">
    <property type="entry name" value="SHORT-CHAIN DEHYDROGENASE_REDUCTASE FAMILY PROTEIN"/>
    <property type="match status" value="1"/>
</dbReference>
<dbReference type="CDD" id="cd05233">
    <property type="entry name" value="SDR_c"/>
    <property type="match status" value="1"/>
</dbReference>
<dbReference type="InterPro" id="IPR036291">
    <property type="entry name" value="NAD(P)-bd_dom_sf"/>
</dbReference>
<dbReference type="EMBL" id="BART01036725">
    <property type="protein sequence ID" value="GAH13846.1"/>
    <property type="molecule type" value="Genomic_DNA"/>
</dbReference>
<reference evidence="1" key="1">
    <citation type="journal article" date="2014" name="Front. Microbiol.">
        <title>High frequency of phylogenetically diverse reductive dehalogenase-homologous genes in deep subseafloor sedimentary metagenomes.</title>
        <authorList>
            <person name="Kawai M."/>
            <person name="Futagami T."/>
            <person name="Toyoda A."/>
            <person name="Takaki Y."/>
            <person name="Nishi S."/>
            <person name="Hori S."/>
            <person name="Arai W."/>
            <person name="Tsubouchi T."/>
            <person name="Morono Y."/>
            <person name="Uchiyama I."/>
            <person name="Ito T."/>
            <person name="Fujiyama A."/>
            <person name="Inagaki F."/>
            <person name="Takami H."/>
        </authorList>
    </citation>
    <scope>NUCLEOTIDE SEQUENCE</scope>
    <source>
        <strain evidence="1">Expedition CK06-06</strain>
    </source>
</reference>
<dbReference type="InterPro" id="IPR002347">
    <property type="entry name" value="SDR_fam"/>
</dbReference>
<dbReference type="Gene3D" id="3.40.50.720">
    <property type="entry name" value="NAD(P)-binding Rossmann-like Domain"/>
    <property type="match status" value="1"/>
</dbReference>
<organism evidence="1">
    <name type="scientific">marine sediment metagenome</name>
    <dbReference type="NCBI Taxonomy" id="412755"/>
    <lineage>
        <taxon>unclassified sequences</taxon>
        <taxon>metagenomes</taxon>
        <taxon>ecological metagenomes</taxon>
    </lineage>
</organism>
<comment type="caution">
    <text evidence="1">The sequence shown here is derived from an EMBL/GenBank/DDBJ whole genome shotgun (WGS) entry which is preliminary data.</text>
</comment>
<evidence type="ECO:0008006" key="2">
    <source>
        <dbReference type="Google" id="ProtNLM"/>
    </source>
</evidence>
<name>X1CZ79_9ZZZZ</name>
<evidence type="ECO:0000313" key="1">
    <source>
        <dbReference type="EMBL" id="GAH13846.1"/>
    </source>
</evidence>
<dbReference type="AlphaFoldDB" id="X1CZ79"/>
<proteinExistence type="predicted"/>
<dbReference type="SUPFAM" id="SSF51735">
    <property type="entry name" value="NAD(P)-binding Rossmann-fold domains"/>
    <property type="match status" value="1"/>
</dbReference>
<gene>
    <name evidence="1" type="ORF">S01H4_61793</name>
</gene>